<feature type="domain" description="HTH marR-type" evidence="4">
    <location>
        <begin position="1"/>
        <end position="139"/>
    </location>
</feature>
<gene>
    <name evidence="5" type="ORF">C7T94_06890</name>
</gene>
<dbReference type="Gene3D" id="1.10.287.100">
    <property type="match status" value="1"/>
</dbReference>
<dbReference type="PROSITE" id="PS50995">
    <property type="entry name" value="HTH_MARR_2"/>
    <property type="match status" value="1"/>
</dbReference>
<evidence type="ECO:0000313" key="6">
    <source>
        <dbReference type="Proteomes" id="UP000240912"/>
    </source>
</evidence>
<evidence type="ECO:0000256" key="2">
    <source>
        <dbReference type="ARBA" id="ARBA00023125"/>
    </source>
</evidence>
<dbReference type="PRINTS" id="PR00598">
    <property type="entry name" value="HTHMARR"/>
</dbReference>
<comment type="caution">
    <text evidence="5">The sequence shown here is derived from an EMBL/GenBank/DDBJ whole genome shotgun (WGS) entry which is preliminary data.</text>
</comment>
<keyword evidence="6" id="KW-1185">Reference proteome</keyword>
<dbReference type="GO" id="GO:0003700">
    <property type="term" value="F:DNA-binding transcription factor activity"/>
    <property type="evidence" value="ECO:0007669"/>
    <property type="project" value="InterPro"/>
</dbReference>
<dbReference type="PANTHER" id="PTHR39515">
    <property type="entry name" value="CONSERVED PROTEIN"/>
    <property type="match status" value="1"/>
</dbReference>
<dbReference type="InterPro" id="IPR036388">
    <property type="entry name" value="WH-like_DNA-bd_sf"/>
</dbReference>
<dbReference type="InterPro" id="IPR023187">
    <property type="entry name" value="Tscrpt_reg_MarR-type_CS"/>
</dbReference>
<dbReference type="SMART" id="SM00347">
    <property type="entry name" value="HTH_MARR"/>
    <property type="match status" value="1"/>
</dbReference>
<accession>A0A2T3HPP4</accession>
<dbReference type="PANTHER" id="PTHR39515:SF2">
    <property type="entry name" value="HTH-TYPE TRANSCRIPTIONAL REGULATOR RV0880"/>
    <property type="match status" value="1"/>
</dbReference>
<dbReference type="PROSITE" id="PS01117">
    <property type="entry name" value="HTH_MARR_1"/>
    <property type="match status" value="1"/>
</dbReference>
<name>A0A2T3HPP4_9SPHI</name>
<proteinExistence type="predicted"/>
<sequence>MTTAEKVSAFRLGLFRLARLLRRQRLDLPISHTEFNIMALLGRRQRVLPSEIATEEKISAQAISQNLNALENQGLIIRTTDPADRRRALISLSEQGRELLDQIKHDRDAWLLAAMHERLDAAERDQLLAVWPLLQKLTTNE</sequence>
<reference evidence="5 6" key="1">
    <citation type="submission" date="2018-03" db="EMBL/GenBank/DDBJ databases">
        <authorList>
            <person name="Keele B.F."/>
        </authorList>
    </citation>
    <scope>NUCLEOTIDE SEQUENCE [LARGE SCALE GENOMIC DNA]</scope>
    <source>
        <strain evidence="5 6">YL28-9</strain>
    </source>
</reference>
<evidence type="ECO:0000313" key="5">
    <source>
        <dbReference type="EMBL" id="PST84425.1"/>
    </source>
</evidence>
<keyword evidence="1" id="KW-0805">Transcription regulation</keyword>
<evidence type="ECO:0000256" key="1">
    <source>
        <dbReference type="ARBA" id="ARBA00023015"/>
    </source>
</evidence>
<protein>
    <recommendedName>
        <fullName evidence="4">HTH marR-type domain-containing protein</fullName>
    </recommendedName>
</protein>
<dbReference type="InterPro" id="IPR000835">
    <property type="entry name" value="HTH_MarR-typ"/>
</dbReference>
<dbReference type="InterPro" id="IPR052526">
    <property type="entry name" value="HTH-type_Bedaq_tolerance"/>
</dbReference>
<dbReference type="GO" id="GO:0003677">
    <property type="term" value="F:DNA binding"/>
    <property type="evidence" value="ECO:0007669"/>
    <property type="project" value="UniProtKB-KW"/>
</dbReference>
<dbReference type="Gene3D" id="1.10.10.10">
    <property type="entry name" value="Winged helix-like DNA-binding domain superfamily/Winged helix DNA-binding domain"/>
    <property type="match status" value="1"/>
</dbReference>
<keyword evidence="3" id="KW-0804">Transcription</keyword>
<keyword evidence="2" id="KW-0238">DNA-binding</keyword>
<dbReference type="RefSeq" id="WP_107214525.1">
    <property type="nucleotide sequence ID" value="NZ_KZ686268.1"/>
</dbReference>
<dbReference type="AlphaFoldDB" id="A0A2T3HPP4"/>
<dbReference type="SUPFAM" id="SSF46785">
    <property type="entry name" value="Winged helix' DNA-binding domain"/>
    <property type="match status" value="1"/>
</dbReference>
<dbReference type="Proteomes" id="UP000240912">
    <property type="component" value="Unassembled WGS sequence"/>
</dbReference>
<evidence type="ECO:0000259" key="4">
    <source>
        <dbReference type="PROSITE" id="PS50995"/>
    </source>
</evidence>
<dbReference type="EMBL" id="PYLS01000004">
    <property type="protein sequence ID" value="PST84425.1"/>
    <property type="molecule type" value="Genomic_DNA"/>
</dbReference>
<evidence type="ECO:0000256" key="3">
    <source>
        <dbReference type="ARBA" id="ARBA00023163"/>
    </source>
</evidence>
<organism evidence="5 6">
    <name type="scientific">Pedobacter yulinensis</name>
    <dbReference type="NCBI Taxonomy" id="2126353"/>
    <lineage>
        <taxon>Bacteria</taxon>
        <taxon>Pseudomonadati</taxon>
        <taxon>Bacteroidota</taxon>
        <taxon>Sphingobacteriia</taxon>
        <taxon>Sphingobacteriales</taxon>
        <taxon>Sphingobacteriaceae</taxon>
        <taxon>Pedobacter</taxon>
    </lineage>
</organism>
<dbReference type="InterPro" id="IPR036390">
    <property type="entry name" value="WH_DNA-bd_sf"/>
</dbReference>
<dbReference type="Pfam" id="PF12802">
    <property type="entry name" value="MarR_2"/>
    <property type="match status" value="1"/>
</dbReference>
<dbReference type="OrthoDB" id="9804055at2"/>